<gene>
    <name evidence="1" type="ORF">AVEN_55545_1</name>
</gene>
<dbReference type="AlphaFoldDB" id="A0A4Y2C9P1"/>
<evidence type="ECO:0000313" key="2">
    <source>
        <dbReference type="Proteomes" id="UP000499080"/>
    </source>
</evidence>
<accession>A0A4Y2C9P1</accession>
<proteinExistence type="predicted"/>
<organism evidence="1 2">
    <name type="scientific">Araneus ventricosus</name>
    <name type="common">Orbweaver spider</name>
    <name type="synonym">Epeira ventricosa</name>
    <dbReference type="NCBI Taxonomy" id="182803"/>
    <lineage>
        <taxon>Eukaryota</taxon>
        <taxon>Metazoa</taxon>
        <taxon>Ecdysozoa</taxon>
        <taxon>Arthropoda</taxon>
        <taxon>Chelicerata</taxon>
        <taxon>Arachnida</taxon>
        <taxon>Araneae</taxon>
        <taxon>Araneomorphae</taxon>
        <taxon>Entelegynae</taxon>
        <taxon>Araneoidea</taxon>
        <taxon>Araneidae</taxon>
        <taxon>Araneus</taxon>
    </lineage>
</organism>
<reference evidence="1 2" key="1">
    <citation type="journal article" date="2019" name="Sci. Rep.">
        <title>Orb-weaving spider Araneus ventricosus genome elucidates the spidroin gene catalogue.</title>
        <authorList>
            <person name="Kono N."/>
            <person name="Nakamura H."/>
            <person name="Ohtoshi R."/>
            <person name="Moran D.A.P."/>
            <person name="Shinohara A."/>
            <person name="Yoshida Y."/>
            <person name="Fujiwara M."/>
            <person name="Mori M."/>
            <person name="Tomita M."/>
            <person name="Arakawa K."/>
        </authorList>
    </citation>
    <scope>NUCLEOTIDE SEQUENCE [LARGE SCALE GENOMIC DNA]</scope>
</reference>
<keyword evidence="2" id="KW-1185">Reference proteome</keyword>
<comment type="caution">
    <text evidence="1">The sequence shown here is derived from an EMBL/GenBank/DDBJ whole genome shotgun (WGS) entry which is preliminary data.</text>
</comment>
<dbReference type="EMBL" id="BGPR01000163">
    <property type="protein sequence ID" value="GBM01039.1"/>
    <property type="molecule type" value="Genomic_DNA"/>
</dbReference>
<sequence>MPKENLISRSSDDVILLSTTCLHFSTVRDGVSSFIPKLIRIYDSNANMASLPYCSCGGVASNLHYATECLLTESWHLKIPEPQLENLWFQRVASNQLSRKKIFNIIRLIHANGQLFTPD</sequence>
<dbReference type="Proteomes" id="UP000499080">
    <property type="component" value="Unassembled WGS sequence"/>
</dbReference>
<evidence type="ECO:0000313" key="1">
    <source>
        <dbReference type="EMBL" id="GBM01039.1"/>
    </source>
</evidence>
<protein>
    <submittedName>
        <fullName evidence="1">Uncharacterized protein</fullName>
    </submittedName>
</protein>
<name>A0A4Y2C9P1_ARAVE</name>